<name>A0ABW5JMF0_9BACT</name>
<dbReference type="Proteomes" id="UP001597460">
    <property type="component" value="Unassembled WGS sequence"/>
</dbReference>
<comment type="caution">
    <text evidence="1">The sequence shown here is derived from an EMBL/GenBank/DDBJ whole genome shotgun (WGS) entry which is preliminary data.</text>
</comment>
<keyword evidence="2" id="KW-1185">Reference proteome</keyword>
<dbReference type="EMBL" id="JBHULI010000025">
    <property type="protein sequence ID" value="MFD2533212.1"/>
    <property type="molecule type" value="Genomic_DNA"/>
</dbReference>
<gene>
    <name evidence="1" type="ORF">ACFSVN_12230</name>
</gene>
<protein>
    <recommendedName>
        <fullName evidence="3">Sulfatase-modifying factor enzyme 1</fullName>
    </recommendedName>
</protein>
<evidence type="ECO:0008006" key="3">
    <source>
        <dbReference type="Google" id="ProtNLM"/>
    </source>
</evidence>
<organism evidence="1 2">
    <name type="scientific">Gracilimonas halophila</name>
    <dbReference type="NCBI Taxonomy" id="1834464"/>
    <lineage>
        <taxon>Bacteria</taxon>
        <taxon>Pseudomonadati</taxon>
        <taxon>Balneolota</taxon>
        <taxon>Balneolia</taxon>
        <taxon>Balneolales</taxon>
        <taxon>Balneolaceae</taxon>
        <taxon>Gracilimonas</taxon>
    </lineage>
</organism>
<accession>A0ABW5JMF0</accession>
<sequence length="161" mass="18768">MELVQVVINPKITSGFTTLEYDQQTSFTVQRSLLIAGCSSPSNEPPKFMLGNFRDDYDIEYEISKDLWFQKPNAKFHVEEWSREEQYLIARNDSLNPSDSGLYTRFDWMEFENMLPYEWGFCMTAYRAETIEDARNVSPPDRENPKTGCNGFPFSRMRVAG</sequence>
<evidence type="ECO:0000313" key="2">
    <source>
        <dbReference type="Proteomes" id="UP001597460"/>
    </source>
</evidence>
<dbReference type="RefSeq" id="WP_390303092.1">
    <property type="nucleotide sequence ID" value="NZ_JBHULI010000025.1"/>
</dbReference>
<evidence type="ECO:0000313" key="1">
    <source>
        <dbReference type="EMBL" id="MFD2533212.1"/>
    </source>
</evidence>
<proteinExistence type="predicted"/>
<reference evidence="2" key="1">
    <citation type="journal article" date="2019" name="Int. J. Syst. Evol. Microbiol.">
        <title>The Global Catalogue of Microorganisms (GCM) 10K type strain sequencing project: providing services to taxonomists for standard genome sequencing and annotation.</title>
        <authorList>
            <consortium name="The Broad Institute Genomics Platform"/>
            <consortium name="The Broad Institute Genome Sequencing Center for Infectious Disease"/>
            <person name="Wu L."/>
            <person name="Ma J."/>
        </authorList>
    </citation>
    <scope>NUCLEOTIDE SEQUENCE [LARGE SCALE GENOMIC DNA]</scope>
    <source>
        <strain evidence="2">KCTC 52042</strain>
    </source>
</reference>